<feature type="compositionally biased region" description="Low complexity" evidence="1">
    <location>
        <begin position="226"/>
        <end position="240"/>
    </location>
</feature>
<feature type="region of interest" description="Disordered" evidence="1">
    <location>
        <begin position="320"/>
        <end position="359"/>
    </location>
</feature>
<sequence length="359" mass="38050">MNCGNPLYSDAVVAGGAGSGPALAAAWRWALRERWPLAAAAALLLLLAALAALPLLLRRRQRPPPAPLNSCAADKLAPRGSKLSNLEAVRRERPASCADPPPLNNVDTLRSYGSAGDELEGIPPDYRRNLNIDVVDRKPWSEQMHLHTFVDNKIYNDLKGCKSRIRARSPGCVRRVGGGGGVGGAGGAAPEPHMLGGYHWDCSDWCGGGGALPGISEVAGSERPDSSSAASPASPAASPALRRRARAARAPTLTPRPTTWTRRASPTPPYKVFLFIASSYLLHTDEYCARAASDSEQLRARTLREPDAASLITMLEERNSLLGGDDDGSGSELSANLCEIEESDAETEPALAGPRHTDV</sequence>
<accession>A0A922SCC8</accession>
<gene>
    <name evidence="3" type="ORF">HF086_006582</name>
</gene>
<dbReference type="AlphaFoldDB" id="A0A922SCC8"/>
<comment type="caution">
    <text evidence="3">The sequence shown here is derived from an EMBL/GenBank/DDBJ whole genome shotgun (WGS) entry which is preliminary data.</text>
</comment>
<feature type="compositionally biased region" description="Low complexity" evidence="1">
    <location>
        <begin position="248"/>
        <end position="264"/>
    </location>
</feature>
<organism evidence="3 4">
    <name type="scientific">Spodoptera exigua</name>
    <name type="common">Beet armyworm</name>
    <name type="synonym">Noctua fulgens</name>
    <dbReference type="NCBI Taxonomy" id="7107"/>
    <lineage>
        <taxon>Eukaryota</taxon>
        <taxon>Metazoa</taxon>
        <taxon>Ecdysozoa</taxon>
        <taxon>Arthropoda</taxon>
        <taxon>Hexapoda</taxon>
        <taxon>Insecta</taxon>
        <taxon>Pterygota</taxon>
        <taxon>Neoptera</taxon>
        <taxon>Endopterygota</taxon>
        <taxon>Lepidoptera</taxon>
        <taxon>Glossata</taxon>
        <taxon>Ditrysia</taxon>
        <taxon>Noctuoidea</taxon>
        <taxon>Noctuidae</taxon>
        <taxon>Amphipyrinae</taxon>
        <taxon>Spodoptera</taxon>
    </lineage>
</organism>
<protein>
    <submittedName>
        <fullName evidence="3">Uncharacterized protein</fullName>
    </submittedName>
</protein>
<keyword evidence="2" id="KW-0472">Membrane</keyword>
<keyword evidence="2" id="KW-1133">Transmembrane helix</keyword>
<feature type="transmembrane region" description="Helical" evidence="2">
    <location>
        <begin position="37"/>
        <end position="57"/>
    </location>
</feature>
<keyword evidence="2" id="KW-0812">Transmembrane</keyword>
<evidence type="ECO:0000313" key="4">
    <source>
        <dbReference type="Proteomes" id="UP000814243"/>
    </source>
</evidence>
<evidence type="ECO:0000256" key="1">
    <source>
        <dbReference type="SAM" id="MobiDB-lite"/>
    </source>
</evidence>
<proteinExistence type="predicted"/>
<evidence type="ECO:0000313" key="3">
    <source>
        <dbReference type="EMBL" id="KAH9632148.1"/>
    </source>
</evidence>
<reference evidence="3" key="1">
    <citation type="journal article" date="2021" name="G3 (Bethesda)">
        <title>Genome and transcriptome analysis of the beet armyworm Spodoptera exigua reveals targets for pest control. .</title>
        <authorList>
            <person name="Simon S."/>
            <person name="Breeschoten T."/>
            <person name="Jansen H.J."/>
            <person name="Dirks R.P."/>
            <person name="Schranz M.E."/>
            <person name="Ros V.I.D."/>
        </authorList>
    </citation>
    <scope>NUCLEOTIDE SEQUENCE</scope>
    <source>
        <strain evidence="3">TB_SE_WUR_2020</strain>
    </source>
</reference>
<dbReference type="Proteomes" id="UP000814243">
    <property type="component" value="Unassembled WGS sequence"/>
</dbReference>
<dbReference type="EMBL" id="JACEFF010000726">
    <property type="protein sequence ID" value="KAH9632148.1"/>
    <property type="molecule type" value="Genomic_DNA"/>
</dbReference>
<name>A0A922SCC8_SPOEX</name>
<evidence type="ECO:0000256" key="2">
    <source>
        <dbReference type="SAM" id="Phobius"/>
    </source>
</evidence>
<feature type="region of interest" description="Disordered" evidence="1">
    <location>
        <begin position="216"/>
        <end position="264"/>
    </location>
</feature>